<dbReference type="Gene3D" id="1.10.540.10">
    <property type="entry name" value="Acyl-CoA dehydrogenase/oxidase, N-terminal domain"/>
    <property type="match status" value="1"/>
</dbReference>
<dbReference type="PANTHER" id="PTHR48083:SF33">
    <property type="entry name" value="ACYL-COENZYME A DEHYDROGENASE"/>
    <property type="match status" value="1"/>
</dbReference>
<comment type="caution">
    <text evidence="17">The sequence shown here is derived from an EMBL/GenBank/DDBJ whole genome shotgun (WGS) entry which is preliminary data.</text>
</comment>
<dbReference type="InterPro" id="IPR046373">
    <property type="entry name" value="Acyl-CoA_Oxase/DH_mid-dom_sf"/>
</dbReference>
<dbReference type="Pfam" id="PF02770">
    <property type="entry name" value="Acyl-CoA_dh_M"/>
    <property type="match status" value="1"/>
</dbReference>
<keyword evidence="7" id="KW-0285">Flavoprotein</keyword>
<evidence type="ECO:0000256" key="4">
    <source>
        <dbReference type="ARBA" id="ARBA00012033"/>
    </source>
</evidence>
<keyword evidence="8" id="KW-0274">FAD</keyword>
<feature type="transmembrane region" description="Helical" evidence="12">
    <location>
        <begin position="7"/>
        <end position="35"/>
    </location>
</feature>
<evidence type="ECO:0000259" key="15">
    <source>
        <dbReference type="Pfam" id="PF02771"/>
    </source>
</evidence>
<evidence type="ECO:0000256" key="8">
    <source>
        <dbReference type="ARBA" id="ARBA00022827"/>
    </source>
</evidence>
<dbReference type="NCBIfam" id="NF007000">
    <property type="entry name" value="PRK09463.1"/>
    <property type="match status" value="1"/>
</dbReference>
<dbReference type="InterPro" id="IPR009100">
    <property type="entry name" value="AcylCoA_DH/oxidase_NM_dom_sf"/>
</dbReference>
<dbReference type="EC" id="1.3.8.8" evidence="5"/>
<evidence type="ECO:0000256" key="6">
    <source>
        <dbReference type="ARBA" id="ARBA00020144"/>
    </source>
</evidence>
<dbReference type="InterPro" id="IPR006091">
    <property type="entry name" value="Acyl-CoA_Oxase/DH_mid-dom"/>
</dbReference>
<comment type="cofactor">
    <cofactor evidence="1">
        <name>FAD</name>
        <dbReference type="ChEBI" id="CHEBI:57692"/>
    </cofactor>
</comment>
<evidence type="ECO:0000256" key="10">
    <source>
        <dbReference type="ARBA" id="ARBA00047882"/>
    </source>
</evidence>
<dbReference type="Proteomes" id="UP001597294">
    <property type="component" value="Unassembled WGS sequence"/>
</dbReference>
<keyword evidence="12" id="KW-1133">Transmembrane helix</keyword>
<name>A0ABW5BJV4_9PROT</name>
<dbReference type="InterPro" id="IPR009075">
    <property type="entry name" value="AcylCo_DH/oxidase_C"/>
</dbReference>
<evidence type="ECO:0000313" key="17">
    <source>
        <dbReference type="EMBL" id="MFD2206443.1"/>
    </source>
</evidence>
<sequence>MLWIVILLAILVMVSFLYVGHGFLGGVFALLVLIVGGHYGGASIIFTGWAVIFIAVLSAIFGIHNIRRIVLTSSLMTIVKRSLPKISETEQTALDAGTVWWDAEIFSGRPDWERLGKFDVSGLTAEEQDFLDGPVEEICRMTDDWKTAQNRDLSPEVWQELKKQQFFGMIIPKEYGGLGFSAQAHSAVVLKLSSRSLPLSVVVMVPNSLGPAELLLHYGTKEQKEYYLPRLAKGEELPCFALTEPKAGSDAASIQSSGVVCRGKFEGKDVLGIRLNWRKRYITLAPVATVVGLAFKLYDPSELLGDQEDLGITCALIPRETKGMAIGKRHDPMGVPFPNGPIEGKDVFIPLDWVIGGQAGVGQGWRMLMESLAAGRSVSLPSLSLGAAQLATRVTGAYATVRRQFGLPIGRFEGVAERLARIGGLTYGMDAARKLTCAAVDAGERPSVLSGIAKAYLTENMRLVFLDAMDILGGAAICRGPKNLLSRAYDGIPIAITVEGANILTRSMIIFGQGSIRGHPFVPQELEAVGKNDLTAFDEAFWGHINFTMCNAARAGVDGLTGGRFIRVEGTPVARRHKQLLTRYSSAFVLVADVSMLMLGSSLKRREILSGRLADALSWHYLATAAVKRFEDEGSLANDEIYLNWFCAYAYQQIEQALITITHNYPVRFLGTGLRLKLFFWGRSAHGPSDKESLELARRVMGEKEGRDRLSKDIAVSRNTDEAMGALEEAYYKILAIAPLDERIRTARKTGALKGVDREDLPVVAAEKGIISKEELKQLQDANSLADTAIEVDDYTAAAYKKLKG</sequence>
<comment type="similarity">
    <text evidence="3">Belongs to the acyl-CoA dehydrogenase family.</text>
</comment>
<keyword evidence="9" id="KW-0560">Oxidoreductase</keyword>
<organism evidence="17 18">
    <name type="scientific">Kiloniella antarctica</name>
    <dbReference type="NCBI Taxonomy" id="1550907"/>
    <lineage>
        <taxon>Bacteria</taxon>
        <taxon>Pseudomonadati</taxon>
        <taxon>Pseudomonadota</taxon>
        <taxon>Alphaproteobacteria</taxon>
        <taxon>Rhodospirillales</taxon>
        <taxon>Kiloniellaceae</taxon>
        <taxon>Kiloniella</taxon>
    </lineage>
</organism>
<dbReference type="SUPFAM" id="SSF47203">
    <property type="entry name" value="Acyl-CoA dehydrogenase C-terminal domain-like"/>
    <property type="match status" value="1"/>
</dbReference>
<reference evidence="18" key="1">
    <citation type="journal article" date="2019" name="Int. J. Syst. Evol. Microbiol.">
        <title>The Global Catalogue of Microorganisms (GCM) 10K type strain sequencing project: providing services to taxonomists for standard genome sequencing and annotation.</title>
        <authorList>
            <consortium name="The Broad Institute Genomics Platform"/>
            <consortium name="The Broad Institute Genome Sequencing Center for Infectious Disease"/>
            <person name="Wu L."/>
            <person name="Ma J."/>
        </authorList>
    </citation>
    <scope>NUCLEOTIDE SEQUENCE [LARGE SCALE GENOMIC DNA]</scope>
    <source>
        <strain evidence="18">CGMCC 4.7192</strain>
    </source>
</reference>
<evidence type="ECO:0000256" key="3">
    <source>
        <dbReference type="ARBA" id="ARBA00009347"/>
    </source>
</evidence>
<dbReference type="Gene3D" id="2.40.110.10">
    <property type="entry name" value="Butyryl-CoA Dehydrogenase, subunit A, domain 2"/>
    <property type="match status" value="1"/>
</dbReference>
<dbReference type="InterPro" id="IPR036250">
    <property type="entry name" value="AcylCo_DH-like_C"/>
</dbReference>
<evidence type="ECO:0000256" key="9">
    <source>
        <dbReference type="ARBA" id="ARBA00023002"/>
    </source>
</evidence>
<feature type="transmembrane region" description="Helical" evidence="12">
    <location>
        <begin position="41"/>
        <end position="63"/>
    </location>
</feature>
<dbReference type="InterPro" id="IPR037069">
    <property type="entry name" value="AcylCoA_DH/ox_N_sf"/>
</dbReference>
<keyword evidence="12" id="KW-0472">Membrane</keyword>
<evidence type="ECO:0000256" key="11">
    <source>
        <dbReference type="ARBA" id="ARBA00049247"/>
    </source>
</evidence>
<feature type="domain" description="Acyl-CoA dehydrogenase C-terminal bacterial-type" evidence="16">
    <location>
        <begin position="516"/>
        <end position="795"/>
    </location>
</feature>
<dbReference type="InterPro" id="IPR006089">
    <property type="entry name" value="Acyl-CoA_DH_CS"/>
</dbReference>
<comment type="pathway">
    <text evidence="2">Lipid metabolism; fatty acid beta-oxidation.</text>
</comment>
<evidence type="ECO:0000256" key="2">
    <source>
        <dbReference type="ARBA" id="ARBA00005005"/>
    </source>
</evidence>
<comment type="catalytic activity">
    <reaction evidence="10">
        <text>a medium-chain 2,3-saturated fatty acyl-CoA + oxidized [electron-transfer flavoprotein] + H(+) = a medium-chain (2E)-enoyl-CoA + reduced [electron-transfer flavoprotein]</text>
        <dbReference type="Rhea" id="RHEA:14477"/>
        <dbReference type="Rhea" id="RHEA-COMP:10685"/>
        <dbReference type="Rhea" id="RHEA-COMP:10686"/>
        <dbReference type="ChEBI" id="CHEBI:15378"/>
        <dbReference type="ChEBI" id="CHEBI:57692"/>
        <dbReference type="ChEBI" id="CHEBI:58307"/>
        <dbReference type="ChEBI" id="CHEBI:83723"/>
        <dbReference type="ChEBI" id="CHEBI:83726"/>
        <dbReference type="EC" id="1.3.8.7"/>
    </reaction>
</comment>
<evidence type="ECO:0000256" key="7">
    <source>
        <dbReference type="ARBA" id="ARBA00022630"/>
    </source>
</evidence>
<dbReference type="Gene3D" id="1.20.140.10">
    <property type="entry name" value="Butyryl-CoA Dehydrogenase, subunit A, domain 3"/>
    <property type="match status" value="1"/>
</dbReference>
<proteinExistence type="inferred from homology"/>
<accession>A0ABW5BJV4</accession>
<keyword evidence="12" id="KW-0812">Transmembrane</keyword>
<feature type="domain" description="Acyl-CoA dehydrogenase/oxidase C-terminal" evidence="13">
    <location>
        <begin position="362"/>
        <end position="509"/>
    </location>
</feature>
<evidence type="ECO:0000259" key="16">
    <source>
        <dbReference type="Pfam" id="PF09317"/>
    </source>
</evidence>
<feature type="domain" description="Acyl-CoA oxidase/dehydrogenase middle" evidence="14">
    <location>
        <begin position="239"/>
        <end position="347"/>
    </location>
</feature>
<comment type="catalytic activity">
    <reaction evidence="11">
        <text>a long-chain 2,3-saturated fatty acyl-CoA + oxidized [electron-transfer flavoprotein] + H(+) = a long-chain (2E)-enoyl-CoA + reduced [electron-transfer flavoprotein]</text>
        <dbReference type="Rhea" id="RHEA:17721"/>
        <dbReference type="Rhea" id="RHEA-COMP:10685"/>
        <dbReference type="Rhea" id="RHEA-COMP:10686"/>
        <dbReference type="ChEBI" id="CHEBI:15378"/>
        <dbReference type="ChEBI" id="CHEBI:57692"/>
        <dbReference type="ChEBI" id="CHEBI:58307"/>
        <dbReference type="ChEBI" id="CHEBI:83721"/>
        <dbReference type="ChEBI" id="CHEBI:83727"/>
        <dbReference type="EC" id="1.3.8.8"/>
    </reaction>
</comment>
<dbReference type="RefSeq" id="WP_380252023.1">
    <property type="nucleotide sequence ID" value="NZ_JBHUII010000004.1"/>
</dbReference>
<evidence type="ECO:0000313" key="18">
    <source>
        <dbReference type="Proteomes" id="UP001597294"/>
    </source>
</evidence>
<keyword evidence="18" id="KW-1185">Reference proteome</keyword>
<evidence type="ECO:0000256" key="5">
    <source>
        <dbReference type="ARBA" id="ARBA00012040"/>
    </source>
</evidence>
<dbReference type="PROSITE" id="PS00072">
    <property type="entry name" value="ACYL_COA_DH_1"/>
    <property type="match status" value="1"/>
</dbReference>
<dbReference type="SUPFAM" id="SSF56645">
    <property type="entry name" value="Acyl-CoA dehydrogenase NM domain-like"/>
    <property type="match status" value="1"/>
</dbReference>
<evidence type="ECO:0000256" key="12">
    <source>
        <dbReference type="SAM" id="Phobius"/>
    </source>
</evidence>
<evidence type="ECO:0000256" key="1">
    <source>
        <dbReference type="ARBA" id="ARBA00001974"/>
    </source>
</evidence>
<dbReference type="EMBL" id="JBHUII010000004">
    <property type="protein sequence ID" value="MFD2206443.1"/>
    <property type="molecule type" value="Genomic_DNA"/>
</dbReference>
<dbReference type="Pfam" id="PF00441">
    <property type="entry name" value="Acyl-CoA_dh_1"/>
    <property type="match status" value="1"/>
</dbReference>
<dbReference type="InterPro" id="IPR013786">
    <property type="entry name" value="AcylCoA_DH/ox_N"/>
</dbReference>
<gene>
    <name evidence="17" type="ORF">ACFSKO_12495</name>
</gene>
<protein>
    <recommendedName>
        <fullName evidence="6">Acyl-coenzyme A dehydrogenase</fullName>
        <ecNumber evidence="4">1.3.8.7</ecNumber>
        <ecNumber evidence="5">1.3.8.8</ecNumber>
    </recommendedName>
</protein>
<dbReference type="EC" id="1.3.8.7" evidence="4"/>
<dbReference type="NCBIfam" id="NF009586">
    <property type="entry name" value="PRK13026.1"/>
    <property type="match status" value="1"/>
</dbReference>
<dbReference type="Pfam" id="PF09317">
    <property type="entry name" value="ACDH_C"/>
    <property type="match status" value="1"/>
</dbReference>
<dbReference type="InterPro" id="IPR015396">
    <property type="entry name" value="FadE_C"/>
</dbReference>
<evidence type="ECO:0000259" key="13">
    <source>
        <dbReference type="Pfam" id="PF00441"/>
    </source>
</evidence>
<feature type="domain" description="Acyl-CoA dehydrogenase/oxidase N-terminal" evidence="15">
    <location>
        <begin position="137"/>
        <end position="235"/>
    </location>
</feature>
<dbReference type="PANTHER" id="PTHR48083">
    <property type="entry name" value="MEDIUM-CHAIN SPECIFIC ACYL-COA DEHYDROGENASE, MITOCHONDRIAL-RELATED"/>
    <property type="match status" value="1"/>
</dbReference>
<evidence type="ECO:0000259" key="14">
    <source>
        <dbReference type="Pfam" id="PF02770"/>
    </source>
</evidence>
<dbReference type="Pfam" id="PF02771">
    <property type="entry name" value="Acyl-CoA_dh_N"/>
    <property type="match status" value="1"/>
</dbReference>
<dbReference type="InterPro" id="IPR050741">
    <property type="entry name" value="Acyl-CoA_dehydrogenase"/>
</dbReference>